<dbReference type="EMBL" id="FRAL01000001">
    <property type="protein sequence ID" value="SHJ83815.1"/>
    <property type="molecule type" value="Genomic_DNA"/>
</dbReference>
<gene>
    <name evidence="1" type="ORF">SAMN05192556_10169</name>
</gene>
<proteinExistence type="predicted"/>
<name>A0A1M6MJZ1_9GAMM</name>
<evidence type="ECO:0000313" key="1">
    <source>
        <dbReference type="EMBL" id="SHJ83815.1"/>
    </source>
</evidence>
<protein>
    <submittedName>
        <fullName evidence="1">TIGR02646 family protein</fullName>
    </submittedName>
</protein>
<sequence>MIDLNKSASIDASLEKSLDDIVPDQRATAWGGNNKNVKKFKKVVMEHGLIEQGGRCVWCTLGVGVHSRRTPHRDHIAPKALYSQWTFEVCNIAISCEYCNGFAVKSDLDTVCNTSRDYREVEWLIVHPYFDNTNEHIRFCGEAESGEVVIKSLTERGKWTIEKLKLDDPGLTVERAKEKIFEGVLAKLPDDRKEQLLQALGRR</sequence>
<reference evidence="2" key="1">
    <citation type="submission" date="2016-11" db="EMBL/GenBank/DDBJ databases">
        <authorList>
            <person name="Varghese N."/>
            <person name="Submissions S."/>
        </authorList>
    </citation>
    <scope>NUCLEOTIDE SEQUENCE [LARGE SCALE GENOMIC DNA]</scope>
    <source>
        <strain evidence="2">ALO Sharm</strain>
    </source>
</reference>
<dbReference type="AlphaFoldDB" id="A0A1M6MJZ1"/>
<evidence type="ECO:0000313" key="2">
    <source>
        <dbReference type="Proteomes" id="UP000184248"/>
    </source>
</evidence>
<keyword evidence="2" id="KW-1185">Reference proteome</keyword>
<organism evidence="1 2">
    <name type="scientific">Halomonas caseinilytica</name>
    <dbReference type="NCBI Taxonomy" id="438744"/>
    <lineage>
        <taxon>Bacteria</taxon>
        <taxon>Pseudomonadati</taxon>
        <taxon>Pseudomonadota</taxon>
        <taxon>Gammaproteobacteria</taxon>
        <taxon>Oceanospirillales</taxon>
        <taxon>Halomonadaceae</taxon>
        <taxon>Halomonas</taxon>
    </lineage>
</organism>
<accession>A0A1M6MJZ1</accession>
<dbReference type="Proteomes" id="UP000184248">
    <property type="component" value="Unassembled WGS sequence"/>
</dbReference>
<dbReference type="Gene3D" id="1.10.30.50">
    <property type="match status" value="1"/>
</dbReference>